<name>A0AA36H3H2_CYLNA</name>
<sequence>MCPAAIILITALSKSLRLFHRNLRQVAQFHLIIYAVQNMIRVYMLLYDTGLLKTTDHVPRHYKLNMYDFLVITSTST</sequence>
<protein>
    <submittedName>
        <fullName evidence="1">Uncharacterized protein</fullName>
    </submittedName>
</protein>
<reference evidence="1" key="1">
    <citation type="submission" date="2023-07" db="EMBL/GenBank/DDBJ databases">
        <authorList>
            <consortium name="CYATHOMIX"/>
        </authorList>
    </citation>
    <scope>NUCLEOTIDE SEQUENCE</scope>
    <source>
        <strain evidence="1">N/A</strain>
    </source>
</reference>
<dbReference type="EMBL" id="CATQJL010000305">
    <property type="protein sequence ID" value="CAJ0603415.1"/>
    <property type="molecule type" value="Genomic_DNA"/>
</dbReference>
<proteinExistence type="predicted"/>
<evidence type="ECO:0000313" key="2">
    <source>
        <dbReference type="Proteomes" id="UP001176961"/>
    </source>
</evidence>
<gene>
    <name evidence="1" type="ORF">CYNAS_LOCUS15398</name>
</gene>
<comment type="caution">
    <text evidence="1">The sequence shown here is derived from an EMBL/GenBank/DDBJ whole genome shotgun (WGS) entry which is preliminary data.</text>
</comment>
<evidence type="ECO:0000313" key="1">
    <source>
        <dbReference type="EMBL" id="CAJ0603415.1"/>
    </source>
</evidence>
<keyword evidence="2" id="KW-1185">Reference proteome</keyword>
<accession>A0AA36H3H2</accession>
<dbReference type="Proteomes" id="UP001176961">
    <property type="component" value="Unassembled WGS sequence"/>
</dbReference>
<dbReference type="AlphaFoldDB" id="A0AA36H3H2"/>
<organism evidence="1 2">
    <name type="scientific">Cylicocyclus nassatus</name>
    <name type="common">Nematode worm</name>
    <dbReference type="NCBI Taxonomy" id="53992"/>
    <lineage>
        <taxon>Eukaryota</taxon>
        <taxon>Metazoa</taxon>
        <taxon>Ecdysozoa</taxon>
        <taxon>Nematoda</taxon>
        <taxon>Chromadorea</taxon>
        <taxon>Rhabditida</taxon>
        <taxon>Rhabditina</taxon>
        <taxon>Rhabditomorpha</taxon>
        <taxon>Strongyloidea</taxon>
        <taxon>Strongylidae</taxon>
        <taxon>Cylicocyclus</taxon>
    </lineage>
</organism>